<accession>A0A9P4PY85</accession>
<organism evidence="2 3">
    <name type="scientific">Karstenula rhodostoma CBS 690.94</name>
    <dbReference type="NCBI Taxonomy" id="1392251"/>
    <lineage>
        <taxon>Eukaryota</taxon>
        <taxon>Fungi</taxon>
        <taxon>Dikarya</taxon>
        <taxon>Ascomycota</taxon>
        <taxon>Pezizomycotina</taxon>
        <taxon>Dothideomycetes</taxon>
        <taxon>Pleosporomycetidae</taxon>
        <taxon>Pleosporales</taxon>
        <taxon>Massarineae</taxon>
        <taxon>Didymosphaeriaceae</taxon>
        <taxon>Karstenula</taxon>
    </lineage>
</organism>
<feature type="compositionally biased region" description="Polar residues" evidence="1">
    <location>
        <begin position="253"/>
        <end position="272"/>
    </location>
</feature>
<feature type="region of interest" description="Disordered" evidence="1">
    <location>
        <begin position="305"/>
        <end position="340"/>
    </location>
</feature>
<dbReference type="OrthoDB" id="5430111at2759"/>
<proteinExistence type="predicted"/>
<name>A0A9P4PY85_9PLEO</name>
<reference evidence="2" key="1">
    <citation type="journal article" date="2020" name="Stud. Mycol.">
        <title>101 Dothideomycetes genomes: a test case for predicting lifestyles and emergence of pathogens.</title>
        <authorList>
            <person name="Haridas S."/>
            <person name="Albert R."/>
            <person name="Binder M."/>
            <person name="Bloem J."/>
            <person name="Labutti K."/>
            <person name="Salamov A."/>
            <person name="Andreopoulos B."/>
            <person name="Baker S."/>
            <person name="Barry K."/>
            <person name="Bills G."/>
            <person name="Bluhm B."/>
            <person name="Cannon C."/>
            <person name="Castanera R."/>
            <person name="Culley D."/>
            <person name="Daum C."/>
            <person name="Ezra D."/>
            <person name="Gonzalez J."/>
            <person name="Henrissat B."/>
            <person name="Kuo A."/>
            <person name="Liang C."/>
            <person name="Lipzen A."/>
            <person name="Lutzoni F."/>
            <person name="Magnuson J."/>
            <person name="Mondo S."/>
            <person name="Nolan M."/>
            <person name="Ohm R."/>
            <person name="Pangilinan J."/>
            <person name="Park H.-J."/>
            <person name="Ramirez L."/>
            <person name="Alfaro M."/>
            <person name="Sun H."/>
            <person name="Tritt A."/>
            <person name="Yoshinaga Y."/>
            <person name="Zwiers L.-H."/>
            <person name="Turgeon B."/>
            <person name="Goodwin S."/>
            <person name="Spatafora J."/>
            <person name="Crous P."/>
            <person name="Grigoriev I."/>
        </authorList>
    </citation>
    <scope>NUCLEOTIDE SEQUENCE</scope>
    <source>
        <strain evidence="2">CBS 690.94</strain>
    </source>
</reference>
<feature type="region of interest" description="Disordered" evidence="1">
    <location>
        <begin position="1"/>
        <end position="73"/>
    </location>
</feature>
<feature type="region of interest" description="Disordered" evidence="1">
    <location>
        <begin position="132"/>
        <end position="175"/>
    </location>
</feature>
<dbReference type="EMBL" id="MU001492">
    <property type="protein sequence ID" value="KAF2451498.1"/>
    <property type="molecule type" value="Genomic_DNA"/>
</dbReference>
<evidence type="ECO:0000313" key="2">
    <source>
        <dbReference type="EMBL" id="KAF2451498.1"/>
    </source>
</evidence>
<dbReference type="Proteomes" id="UP000799764">
    <property type="component" value="Unassembled WGS sequence"/>
</dbReference>
<protein>
    <submittedName>
        <fullName evidence="2">Uncharacterized protein</fullName>
    </submittedName>
</protein>
<evidence type="ECO:0000313" key="3">
    <source>
        <dbReference type="Proteomes" id="UP000799764"/>
    </source>
</evidence>
<keyword evidence="3" id="KW-1185">Reference proteome</keyword>
<gene>
    <name evidence="2" type="ORF">P171DRAFT_515510</name>
</gene>
<dbReference type="AlphaFoldDB" id="A0A9P4PY85"/>
<feature type="compositionally biased region" description="Polar residues" evidence="1">
    <location>
        <begin position="19"/>
        <end position="31"/>
    </location>
</feature>
<sequence length="391" mass="43506">MPPALSEYDSFYESDRDQTSSNSKHAQCSRRSSPKRASGQFPSPTRESLERPSTIASSKKRKRGGLLNGLDAGNIIITPSNDMIVSTAEDNKPSYVPASSYMTRGSARGARSNDLAYDQKYHPIDEYLRPSQAAKRRAQHGLYNEDSSSVSFEEEDSESDPNVEDQQQMKNRKELDKFAAIRRGTRFSSRRINHDVLYNMQIHPQDSQLEQMANTVDEAVEENDEVISIGSSETAEEKDERVVRATTDEASYLTASSPPHSAPLSTSSTNNKVQPSVLLNDLRTEHHGIRSSVSPRVESTPFAMHEEPIHAQPTREATSPVPLDYEHDGKENREEESVRDASPNLIEHYLHSAMFDGPSDRHNCSAKMPVQIGNMDSDSVLGSDIDPLIGE</sequence>
<feature type="region of interest" description="Disordered" evidence="1">
    <location>
        <begin position="250"/>
        <end position="272"/>
    </location>
</feature>
<evidence type="ECO:0000256" key="1">
    <source>
        <dbReference type="SAM" id="MobiDB-lite"/>
    </source>
</evidence>
<comment type="caution">
    <text evidence="2">The sequence shown here is derived from an EMBL/GenBank/DDBJ whole genome shotgun (WGS) entry which is preliminary data.</text>
</comment>
<feature type="compositionally biased region" description="Basic and acidic residues" evidence="1">
    <location>
        <begin position="324"/>
        <end position="339"/>
    </location>
</feature>
<feature type="compositionally biased region" description="Acidic residues" evidence="1">
    <location>
        <begin position="152"/>
        <end position="163"/>
    </location>
</feature>